<dbReference type="Gene3D" id="2.30.260.10">
    <property type="entry name" value="putative xylanase like domain"/>
    <property type="match status" value="1"/>
</dbReference>
<dbReference type="InterPro" id="IPR038765">
    <property type="entry name" value="Papain-like_cys_pep_sf"/>
</dbReference>
<evidence type="ECO:0000313" key="2">
    <source>
        <dbReference type="EMBL" id="MFC3810616.1"/>
    </source>
</evidence>
<dbReference type="RefSeq" id="WP_379836881.1">
    <property type="nucleotide sequence ID" value="NZ_JBHRYQ010000001.1"/>
</dbReference>
<feature type="chain" id="PRO_5046831048" evidence="1">
    <location>
        <begin position="18"/>
        <end position="271"/>
    </location>
</feature>
<dbReference type="Proteomes" id="UP001595616">
    <property type="component" value="Unassembled WGS sequence"/>
</dbReference>
<dbReference type="Gene3D" id="1.10.3670.10">
    <property type="entry name" value="Putative xylanase like domain"/>
    <property type="match status" value="1"/>
</dbReference>
<protein>
    <submittedName>
        <fullName evidence="2">N-acetylmuramoyl-L-alanine amidase-like domain-containing protein</fullName>
    </submittedName>
</protein>
<dbReference type="Pfam" id="PF07313">
    <property type="entry name" value="AmiA-like"/>
    <property type="match status" value="1"/>
</dbReference>
<evidence type="ECO:0000313" key="3">
    <source>
        <dbReference type="Proteomes" id="UP001595616"/>
    </source>
</evidence>
<organism evidence="2 3">
    <name type="scientific">Lacihabitans lacunae</name>
    <dbReference type="NCBI Taxonomy" id="1028214"/>
    <lineage>
        <taxon>Bacteria</taxon>
        <taxon>Pseudomonadati</taxon>
        <taxon>Bacteroidota</taxon>
        <taxon>Cytophagia</taxon>
        <taxon>Cytophagales</taxon>
        <taxon>Leadbetterellaceae</taxon>
        <taxon>Lacihabitans</taxon>
    </lineage>
</organism>
<keyword evidence="3" id="KW-1185">Reference proteome</keyword>
<evidence type="ECO:0000256" key="1">
    <source>
        <dbReference type="SAM" id="SignalP"/>
    </source>
</evidence>
<comment type="caution">
    <text evidence="2">The sequence shown here is derived from an EMBL/GenBank/DDBJ whole genome shotgun (WGS) entry which is preliminary data.</text>
</comment>
<dbReference type="InterPro" id="IPR010846">
    <property type="entry name" value="AmiA-like"/>
</dbReference>
<gene>
    <name evidence="2" type="ORF">ACFOOI_08125</name>
</gene>
<dbReference type="EMBL" id="JBHRYQ010000001">
    <property type="protein sequence ID" value="MFC3810616.1"/>
    <property type="molecule type" value="Genomic_DNA"/>
</dbReference>
<name>A0ABV7YUN1_9BACT</name>
<dbReference type="SUPFAM" id="SSF54001">
    <property type="entry name" value="Cysteine proteinases"/>
    <property type="match status" value="1"/>
</dbReference>
<reference evidence="3" key="1">
    <citation type="journal article" date="2019" name="Int. J. Syst. Evol. Microbiol.">
        <title>The Global Catalogue of Microorganisms (GCM) 10K type strain sequencing project: providing services to taxonomists for standard genome sequencing and annotation.</title>
        <authorList>
            <consortium name="The Broad Institute Genomics Platform"/>
            <consortium name="The Broad Institute Genome Sequencing Center for Infectious Disease"/>
            <person name="Wu L."/>
            <person name="Ma J."/>
        </authorList>
    </citation>
    <scope>NUCLEOTIDE SEQUENCE [LARGE SCALE GENOMIC DNA]</scope>
    <source>
        <strain evidence="3">CECT 7956</strain>
    </source>
</reference>
<sequence>MKYLFYFIFGVSLTANAQFNQKLISEKLTLPPQTKIEETICQIGKSFLGTPYEGGTLEGPEEKLVCKLDAFDCYTFVENVLAISLTKHSQNPTFENYIDKLIRLRYRNGNIDGYTSRIHYFAEWAKLAQAQKILVDMTPAFGEKMIKPINFMGTHRAYYPSFKTDNKIHAEVLQMEKKLEKYTFYYIKKENFSTYEAGIKNGDIIAFTSNVAGLDVNHEGFAIWQNGKLKLMHASLEQKKVIISDETLLEYMNRIKKHSGVMVLRVNQPLG</sequence>
<keyword evidence="1" id="KW-0732">Signal</keyword>
<accession>A0ABV7YUN1</accession>
<proteinExistence type="predicted"/>
<feature type="signal peptide" evidence="1">
    <location>
        <begin position="1"/>
        <end position="17"/>
    </location>
</feature>